<comment type="caution">
    <text evidence="8">The sequence shown here is derived from an EMBL/GenBank/DDBJ whole genome shotgun (WGS) entry which is preliminary data.</text>
</comment>
<gene>
    <name evidence="8" type="ORF">GOP47_0000459</name>
</gene>
<proteinExistence type="inferred from homology"/>
<comment type="catalytic activity">
    <reaction evidence="5 6">
        <text>geranylgeranyl diphosphate + L-cysteinyl-[protein] = S-geranylgeranyl-L-cysteinyl-[protein] + diphosphate</text>
        <dbReference type="Rhea" id="RHEA:21240"/>
        <dbReference type="Rhea" id="RHEA-COMP:10131"/>
        <dbReference type="Rhea" id="RHEA-COMP:11537"/>
        <dbReference type="ChEBI" id="CHEBI:29950"/>
        <dbReference type="ChEBI" id="CHEBI:33019"/>
        <dbReference type="ChEBI" id="CHEBI:57533"/>
        <dbReference type="ChEBI" id="CHEBI:86021"/>
        <dbReference type="EC" id="2.5.1.60"/>
    </reaction>
</comment>
<evidence type="ECO:0000256" key="3">
    <source>
        <dbReference type="ARBA" id="ARBA00022679"/>
    </source>
</evidence>
<dbReference type="GO" id="GO:0097354">
    <property type="term" value="P:prenylation"/>
    <property type="evidence" value="ECO:0007669"/>
    <property type="project" value="UniProtKB-UniRule"/>
</dbReference>
<dbReference type="GO" id="GO:0005968">
    <property type="term" value="C:Rab-protein geranylgeranyltransferase complex"/>
    <property type="evidence" value="ECO:0007669"/>
    <property type="project" value="TreeGrafter"/>
</dbReference>
<dbReference type="Gene3D" id="1.25.40.120">
    <property type="entry name" value="Protein prenylyltransferase"/>
    <property type="match status" value="2"/>
</dbReference>
<feature type="coiled-coil region" evidence="7">
    <location>
        <begin position="706"/>
        <end position="747"/>
    </location>
</feature>
<evidence type="ECO:0000256" key="7">
    <source>
        <dbReference type="SAM" id="Coils"/>
    </source>
</evidence>
<dbReference type="InterPro" id="IPR001611">
    <property type="entry name" value="Leu-rich_rpt"/>
</dbReference>
<evidence type="ECO:0000256" key="2">
    <source>
        <dbReference type="ARBA" id="ARBA00022602"/>
    </source>
</evidence>
<evidence type="ECO:0000256" key="4">
    <source>
        <dbReference type="ARBA" id="ARBA00022737"/>
    </source>
</evidence>
<organism evidence="8 9">
    <name type="scientific">Adiantum capillus-veneris</name>
    <name type="common">Maidenhair fern</name>
    <dbReference type="NCBI Taxonomy" id="13818"/>
    <lineage>
        <taxon>Eukaryota</taxon>
        <taxon>Viridiplantae</taxon>
        <taxon>Streptophyta</taxon>
        <taxon>Embryophyta</taxon>
        <taxon>Tracheophyta</taxon>
        <taxon>Polypodiopsida</taxon>
        <taxon>Polypodiidae</taxon>
        <taxon>Polypodiales</taxon>
        <taxon>Pteridineae</taxon>
        <taxon>Pteridaceae</taxon>
        <taxon>Vittarioideae</taxon>
        <taxon>Adiantum</taxon>
    </lineage>
</organism>
<dbReference type="PROSITE" id="PS51147">
    <property type="entry name" value="PFTA"/>
    <property type="match status" value="5"/>
</dbReference>
<dbReference type="EC" id="2.5.1.60" evidence="6"/>
<protein>
    <recommendedName>
        <fullName evidence="6">Geranylgeranyl transferase type-2 subunit alpha</fullName>
        <ecNumber evidence="6">2.5.1.60</ecNumber>
    </recommendedName>
    <alternativeName>
        <fullName evidence="6">Geranylgeranyl transferase type II subunit alpha</fullName>
    </alternativeName>
</protein>
<keyword evidence="4" id="KW-0677">Repeat</keyword>
<evidence type="ECO:0000256" key="1">
    <source>
        <dbReference type="ARBA" id="ARBA00006734"/>
    </source>
</evidence>
<keyword evidence="3 6" id="KW-0808">Transferase</keyword>
<keyword evidence="7" id="KW-0175">Coiled coil</keyword>
<evidence type="ECO:0000256" key="5">
    <source>
        <dbReference type="ARBA" id="ARBA00047658"/>
    </source>
</evidence>
<dbReference type="EMBL" id="JABFUD020000001">
    <property type="protein sequence ID" value="KAI5084290.1"/>
    <property type="molecule type" value="Genomic_DNA"/>
</dbReference>
<name>A0A9D4VDZ8_ADICA</name>
<dbReference type="GO" id="GO:0004663">
    <property type="term" value="F:Rab geranylgeranyltransferase activity"/>
    <property type="evidence" value="ECO:0007669"/>
    <property type="project" value="UniProtKB-UniRule"/>
</dbReference>
<dbReference type="SUPFAM" id="SSF52058">
    <property type="entry name" value="L domain-like"/>
    <property type="match status" value="1"/>
</dbReference>
<dbReference type="SUPFAM" id="SSF48439">
    <property type="entry name" value="Protein prenylyltransferase"/>
    <property type="match status" value="1"/>
</dbReference>
<comment type="function">
    <text evidence="6">Catalyzes the transfer of a geranyl-geranyl moiety from geranyl-geranyl pyrophosphate to cysteines occuring in specific C-terminal amino acid sequences.</text>
</comment>
<dbReference type="InterPro" id="IPR002088">
    <property type="entry name" value="Prenyl_trans_a"/>
</dbReference>
<dbReference type="Gene3D" id="3.80.10.10">
    <property type="entry name" value="Ribonuclease Inhibitor"/>
    <property type="match status" value="1"/>
</dbReference>
<comment type="similarity">
    <text evidence="1 6">Belongs to the protein prenyltransferase subunit alpha family.</text>
</comment>
<dbReference type="PROSITE" id="PS51450">
    <property type="entry name" value="LRR"/>
    <property type="match status" value="2"/>
</dbReference>
<accession>A0A9D4VDZ8</accession>
<evidence type="ECO:0000313" key="8">
    <source>
        <dbReference type="EMBL" id="KAI5084290.1"/>
    </source>
</evidence>
<dbReference type="PANTHER" id="PTHR11129:SF2">
    <property type="entry name" value="GERANYLGERANYL TRANSFERASE TYPE-2 SUBUNIT ALPHA"/>
    <property type="match status" value="1"/>
</dbReference>
<sequence>MHGRPRTIQAPDPARQRHEEAKTANFQALLEQVLHNHRDRNFSKEALLQNAKLLEANPEVYTAWNYRKLAVTHLLDSLQDEAARKSVLDNELLVIERALMRNFKSYGAWHHRKWILQFGLSSLDHEYRLLDKLLTSDARNFHGWAYRRFLAKIKKATEEHELQYTIKKINENFSNYSAWHSRSVLLSKQFLANAIERNTWLKALTEEYDLVKQAFFTEPEDQSGWFYLVWLLSQTVIPSRPLLAGFWPPNGSSVALNLDAPCRTRYSVVLCFSVPVCGVNTETVSVRFSSKVQISEFGLSWICVPDNSNSSKVWIADLADSCKSLDAGTFLTLDVEIGARPGIISEDGPLVGVQQFNFNLEVRSSSVPGCGEHDVLDACVAWPGECKQGFSRCEQSMGTVLDGPVVQCERHLEPLSDWKMETLKAQIDTCRELLDLEEDSKWGMLMLARLLVAHNQLASSHSPHTDEIQQLYKRLMKVDPTHGHYYDEQSSSLLFSQITSSLHNLSVHCWKSQQSNGDQELWLRVNNLSLSKLGYFEKLIWVQNLDLRNNKLHSLEGIEALQFLINLDVSHNQLSSITALQPISFLPKLQALNMKWNEIGSHPTDTNRYLFPTALSNSPESISIKIVKHQKGPLYWEVYEVFSRMRLRQLDIYGNPVSTSEFFRSQLIEALPCLLWLDGVHVSWGFSKLLCNAGALFVPIPRVDLTDRLHSQIQELKVENEELKARLAALEARLSSLESQKQADKEHLLAKSKVVEYTLTASVANLATQVQKATIAVSSKVEECMQECRRKGLALCLNWWLALYLVGRVR</sequence>
<evidence type="ECO:0000313" key="9">
    <source>
        <dbReference type="Proteomes" id="UP000886520"/>
    </source>
</evidence>
<dbReference type="AlphaFoldDB" id="A0A9D4VDZ8"/>
<dbReference type="PANTHER" id="PTHR11129">
    <property type="entry name" value="PROTEIN FARNESYLTRANSFERASE ALPHA SUBUNIT/RAB GERANYLGERANYL TRANSFERASE ALPHA SUBUNIT"/>
    <property type="match status" value="1"/>
</dbReference>
<dbReference type="Proteomes" id="UP000886520">
    <property type="component" value="Chromosome 1"/>
</dbReference>
<dbReference type="InterPro" id="IPR032675">
    <property type="entry name" value="LRR_dom_sf"/>
</dbReference>
<keyword evidence="2 6" id="KW-0637">Prenyltransferase</keyword>
<reference evidence="8" key="1">
    <citation type="submission" date="2021-01" db="EMBL/GenBank/DDBJ databases">
        <title>Adiantum capillus-veneris genome.</title>
        <authorList>
            <person name="Fang Y."/>
            <person name="Liao Q."/>
        </authorList>
    </citation>
    <scope>NUCLEOTIDE SEQUENCE</scope>
    <source>
        <strain evidence="8">H3</strain>
        <tissue evidence="8">Leaf</tissue>
    </source>
</reference>
<keyword evidence="9" id="KW-1185">Reference proteome</keyword>
<dbReference type="OrthoDB" id="1658at2759"/>
<dbReference type="Pfam" id="PF01239">
    <property type="entry name" value="PPTA"/>
    <property type="match status" value="5"/>
</dbReference>
<evidence type="ECO:0000256" key="6">
    <source>
        <dbReference type="RuleBase" id="RU367120"/>
    </source>
</evidence>